<name>A0A0C2FPL0_9BILA</name>
<dbReference type="Proteomes" id="UP000054047">
    <property type="component" value="Unassembled WGS sequence"/>
</dbReference>
<accession>A0A0C2FPL0</accession>
<dbReference type="AlphaFoldDB" id="A0A0C2FPL0"/>
<keyword evidence="2" id="KW-1185">Reference proteome</keyword>
<dbReference type="EMBL" id="KN749672">
    <property type="protein sequence ID" value="KIH50455.1"/>
    <property type="molecule type" value="Genomic_DNA"/>
</dbReference>
<evidence type="ECO:0000313" key="1">
    <source>
        <dbReference type="EMBL" id="KIH50455.1"/>
    </source>
</evidence>
<sequence>MSTSTVLINAISRTASDCLGSMISTDRSLAHEVTVPVSATWMKWAYTKGQGHREAPKVEDLSTYPVLMPLECMSIGPQPKMWDVAL</sequence>
<proteinExistence type="predicted"/>
<protein>
    <submittedName>
        <fullName evidence="1">Uncharacterized protein</fullName>
    </submittedName>
</protein>
<evidence type="ECO:0000313" key="2">
    <source>
        <dbReference type="Proteomes" id="UP000054047"/>
    </source>
</evidence>
<organism evidence="1 2">
    <name type="scientific">Ancylostoma duodenale</name>
    <dbReference type="NCBI Taxonomy" id="51022"/>
    <lineage>
        <taxon>Eukaryota</taxon>
        <taxon>Metazoa</taxon>
        <taxon>Ecdysozoa</taxon>
        <taxon>Nematoda</taxon>
        <taxon>Chromadorea</taxon>
        <taxon>Rhabditida</taxon>
        <taxon>Rhabditina</taxon>
        <taxon>Rhabditomorpha</taxon>
        <taxon>Strongyloidea</taxon>
        <taxon>Ancylostomatidae</taxon>
        <taxon>Ancylostomatinae</taxon>
        <taxon>Ancylostoma</taxon>
    </lineage>
</organism>
<reference evidence="1 2" key="1">
    <citation type="submission" date="2013-12" db="EMBL/GenBank/DDBJ databases">
        <title>Draft genome of the parsitic nematode Ancylostoma duodenale.</title>
        <authorList>
            <person name="Mitreva M."/>
        </authorList>
    </citation>
    <scope>NUCLEOTIDE SEQUENCE [LARGE SCALE GENOMIC DNA]</scope>
    <source>
        <strain evidence="1 2">Zhejiang</strain>
    </source>
</reference>
<gene>
    <name evidence="1" type="ORF">ANCDUO_19466</name>
</gene>